<evidence type="ECO:0000313" key="9">
    <source>
        <dbReference type="EMBL" id="RKP14494.1"/>
    </source>
</evidence>
<dbReference type="InterPro" id="IPR020568">
    <property type="entry name" value="Ribosomal_Su5_D2-typ_SF"/>
</dbReference>
<evidence type="ECO:0000256" key="2">
    <source>
        <dbReference type="ARBA" id="ARBA00004604"/>
    </source>
</evidence>
<gene>
    <name evidence="9" type="ORF">BJ684DRAFT_8517</name>
</gene>
<dbReference type="OrthoDB" id="272245at2759"/>
<dbReference type="Gene3D" id="3.30.230.70">
    <property type="entry name" value="GHMP Kinase, N-terminal domain"/>
    <property type="match status" value="1"/>
</dbReference>
<dbReference type="Proteomes" id="UP000267251">
    <property type="component" value="Unassembled WGS sequence"/>
</dbReference>
<keyword evidence="10" id="KW-1185">Reference proteome</keyword>
<dbReference type="GO" id="GO:0034475">
    <property type="term" value="P:U4 snRNA 3'-end processing"/>
    <property type="evidence" value="ECO:0007669"/>
    <property type="project" value="TreeGrafter"/>
</dbReference>
<dbReference type="GO" id="GO:0071035">
    <property type="term" value="P:nuclear polyadenylation-dependent rRNA catabolic process"/>
    <property type="evidence" value="ECO:0007669"/>
    <property type="project" value="TreeGrafter"/>
</dbReference>
<evidence type="ECO:0000259" key="7">
    <source>
        <dbReference type="Pfam" id="PF01138"/>
    </source>
</evidence>
<dbReference type="PANTHER" id="PTHR11097:SF8">
    <property type="entry name" value="EXOSOME COMPLEX COMPONENT RRP42"/>
    <property type="match status" value="1"/>
</dbReference>
<sequence length="301" mass="31727">MPSSLLSPVERDFIRSSILSGTRSDGRGPSDYRTPELVTCLIPQTDGSARCRLGDGTDVLVSVKAEVGSVDLSSGGDTGRVVCNVEASPSANQSFEGRGADELNNELTRALDRAIAGPQGGLDLKALCIVPGAHCWDIHVDALILDDGGNLMDALFMAVRAALCTSRIPATTTQDVGEGQVEFEVVDDVDQAKAIAGSKDLPLCVTVHQIGEGHVVDATPTEALCSSAQIHVSFNGSGQLCALQKGGSGPIEPSVLMSMMQTGREQAKKLLSWVDGELVRQEKLDKEQRRLGQAPTSQALF</sequence>
<name>A0A4P9Y711_9FUNG</name>
<dbReference type="Pfam" id="PF01138">
    <property type="entry name" value="RNase_PH"/>
    <property type="match status" value="1"/>
</dbReference>
<dbReference type="GO" id="GO:0016075">
    <property type="term" value="P:rRNA catabolic process"/>
    <property type="evidence" value="ECO:0007669"/>
    <property type="project" value="TreeGrafter"/>
</dbReference>
<feature type="domain" description="Exoribonuclease phosphorolytic" evidence="8">
    <location>
        <begin position="200"/>
        <end position="265"/>
    </location>
</feature>
<dbReference type="InterPro" id="IPR036345">
    <property type="entry name" value="ExoRNase_PH_dom2_sf"/>
</dbReference>
<keyword evidence="5" id="KW-0271">Exosome</keyword>
<dbReference type="GO" id="GO:0035925">
    <property type="term" value="F:mRNA 3'-UTR AU-rich region binding"/>
    <property type="evidence" value="ECO:0007669"/>
    <property type="project" value="TreeGrafter"/>
</dbReference>
<organism evidence="9 10">
    <name type="scientific">Piptocephalis cylindrospora</name>
    <dbReference type="NCBI Taxonomy" id="1907219"/>
    <lineage>
        <taxon>Eukaryota</taxon>
        <taxon>Fungi</taxon>
        <taxon>Fungi incertae sedis</taxon>
        <taxon>Zoopagomycota</taxon>
        <taxon>Zoopagomycotina</taxon>
        <taxon>Zoopagomycetes</taxon>
        <taxon>Zoopagales</taxon>
        <taxon>Piptocephalidaceae</taxon>
        <taxon>Piptocephalis</taxon>
    </lineage>
</organism>
<evidence type="ECO:0000256" key="6">
    <source>
        <dbReference type="ARBA" id="ARBA00042523"/>
    </source>
</evidence>
<dbReference type="Pfam" id="PF03725">
    <property type="entry name" value="RNase_PH_C"/>
    <property type="match status" value="1"/>
</dbReference>
<dbReference type="GO" id="GO:0000467">
    <property type="term" value="P:exonucleolytic trimming to generate mature 3'-end of 5.8S rRNA from tricistronic rRNA transcript (SSU-rRNA, 5.8S rRNA, LSU-rRNA)"/>
    <property type="evidence" value="ECO:0007669"/>
    <property type="project" value="TreeGrafter"/>
</dbReference>
<dbReference type="GO" id="GO:0000176">
    <property type="term" value="C:nuclear exosome (RNase complex)"/>
    <property type="evidence" value="ECO:0007669"/>
    <property type="project" value="UniProtKB-ARBA"/>
</dbReference>
<accession>A0A4P9Y711</accession>
<dbReference type="GO" id="GO:0071028">
    <property type="term" value="P:nuclear mRNA surveillance"/>
    <property type="evidence" value="ECO:0007669"/>
    <property type="project" value="TreeGrafter"/>
</dbReference>
<dbReference type="InterPro" id="IPR001247">
    <property type="entry name" value="ExoRNase_PH_dom1"/>
</dbReference>
<dbReference type="SUPFAM" id="SSF54211">
    <property type="entry name" value="Ribosomal protein S5 domain 2-like"/>
    <property type="match status" value="1"/>
</dbReference>
<keyword evidence="9" id="KW-0687">Ribonucleoprotein</keyword>
<dbReference type="CDD" id="cd11367">
    <property type="entry name" value="RNase_PH_RRP42"/>
    <property type="match status" value="1"/>
</dbReference>
<dbReference type="AlphaFoldDB" id="A0A4P9Y711"/>
<dbReference type="SUPFAM" id="SSF55666">
    <property type="entry name" value="Ribonuclease PH domain 2-like"/>
    <property type="match status" value="1"/>
</dbReference>
<dbReference type="InterPro" id="IPR050590">
    <property type="entry name" value="Exosome_comp_Rrp42_subfam"/>
</dbReference>
<keyword evidence="9" id="KW-0689">Ribosomal protein</keyword>
<reference evidence="10" key="1">
    <citation type="journal article" date="2018" name="Nat. Microbiol.">
        <title>Leveraging single-cell genomics to expand the fungal tree of life.</title>
        <authorList>
            <person name="Ahrendt S.R."/>
            <person name="Quandt C.A."/>
            <person name="Ciobanu D."/>
            <person name="Clum A."/>
            <person name="Salamov A."/>
            <person name="Andreopoulos B."/>
            <person name="Cheng J.F."/>
            <person name="Woyke T."/>
            <person name="Pelin A."/>
            <person name="Henrissat B."/>
            <person name="Reynolds N.K."/>
            <person name="Benny G.L."/>
            <person name="Smith M.E."/>
            <person name="James T.Y."/>
            <person name="Grigoriev I.V."/>
        </authorList>
    </citation>
    <scope>NUCLEOTIDE SEQUENCE [LARGE SCALE GENOMIC DNA]</scope>
</reference>
<dbReference type="GO" id="GO:0034473">
    <property type="term" value="P:U1 snRNA 3'-end processing"/>
    <property type="evidence" value="ECO:0007669"/>
    <property type="project" value="TreeGrafter"/>
</dbReference>
<dbReference type="GO" id="GO:0005840">
    <property type="term" value="C:ribosome"/>
    <property type="evidence" value="ECO:0007669"/>
    <property type="project" value="UniProtKB-KW"/>
</dbReference>
<dbReference type="EMBL" id="KZ987827">
    <property type="protein sequence ID" value="RKP14494.1"/>
    <property type="molecule type" value="Genomic_DNA"/>
</dbReference>
<dbReference type="InterPro" id="IPR015847">
    <property type="entry name" value="ExoRNase_PH_dom2"/>
</dbReference>
<evidence type="ECO:0000256" key="3">
    <source>
        <dbReference type="ARBA" id="ARBA00006678"/>
    </source>
</evidence>
<keyword evidence="4" id="KW-0963">Cytoplasm</keyword>
<comment type="subcellular location">
    <subcellularLocation>
        <location evidence="1">Cytoplasm</location>
    </subcellularLocation>
    <subcellularLocation>
        <location evidence="2">Nucleus</location>
        <location evidence="2">Nucleolus</location>
    </subcellularLocation>
</comment>
<dbReference type="GO" id="GO:0000177">
    <property type="term" value="C:cytoplasmic exosome (RNase complex)"/>
    <property type="evidence" value="ECO:0007669"/>
    <property type="project" value="TreeGrafter"/>
</dbReference>
<evidence type="ECO:0000256" key="1">
    <source>
        <dbReference type="ARBA" id="ARBA00004496"/>
    </source>
</evidence>
<dbReference type="GO" id="GO:0071038">
    <property type="term" value="P:TRAMP-dependent tRNA surveillance pathway"/>
    <property type="evidence" value="ECO:0007669"/>
    <property type="project" value="TreeGrafter"/>
</dbReference>
<evidence type="ECO:0000256" key="5">
    <source>
        <dbReference type="ARBA" id="ARBA00022835"/>
    </source>
</evidence>
<dbReference type="InterPro" id="IPR027408">
    <property type="entry name" value="PNPase/RNase_PH_dom_sf"/>
</dbReference>
<feature type="domain" description="Exoribonuclease phosphorolytic" evidence="7">
    <location>
        <begin position="32"/>
        <end position="169"/>
    </location>
</feature>
<proteinExistence type="inferred from homology"/>
<dbReference type="GO" id="GO:0005730">
    <property type="term" value="C:nucleolus"/>
    <property type="evidence" value="ECO:0007669"/>
    <property type="project" value="UniProtKB-SubCell"/>
</dbReference>
<comment type="similarity">
    <text evidence="3">Belongs to the RNase PH family.</text>
</comment>
<protein>
    <recommendedName>
        <fullName evidence="6">Ribosomal RNA-processing protein 42</fullName>
    </recommendedName>
</protein>
<evidence type="ECO:0000313" key="10">
    <source>
        <dbReference type="Proteomes" id="UP000267251"/>
    </source>
</evidence>
<dbReference type="PANTHER" id="PTHR11097">
    <property type="entry name" value="EXOSOME COMPLEX EXONUCLEASE RIBOSOMAL RNA PROCESSING PROTEIN"/>
    <property type="match status" value="1"/>
</dbReference>
<evidence type="ECO:0000256" key="4">
    <source>
        <dbReference type="ARBA" id="ARBA00022490"/>
    </source>
</evidence>
<evidence type="ECO:0000259" key="8">
    <source>
        <dbReference type="Pfam" id="PF03725"/>
    </source>
</evidence>
<dbReference type="GO" id="GO:0034476">
    <property type="term" value="P:U5 snRNA 3'-end processing"/>
    <property type="evidence" value="ECO:0007669"/>
    <property type="project" value="TreeGrafter"/>
</dbReference>